<evidence type="ECO:0000259" key="1">
    <source>
        <dbReference type="Pfam" id="PF13521"/>
    </source>
</evidence>
<dbReference type="Proteomes" id="UP000284842">
    <property type="component" value="Unassembled WGS sequence"/>
</dbReference>
<proteinExistence type="predicted"/>
<name>A0A409VK62_9AGAR</name>
<dbReference type="SUPFAM" id="SSF52540">
    <property type="entry name" value="P-loop containing nucleoside triphosphate hydrolases"/>
    <property type="match status" value="1"/>
</dbReference>
<evidence type="ECO:0000313" key="3">
    <source>
        <dbReference type="Proteomes" id="UP000284842"/>
    </source>
</evidence>
<keyword evidence="3" id="KW-1185">Reference proteome</keyword>
<dbReference type="InterPro" id="IPR027417">
    <property type="entry name" value="P-loop_NTPase"/>
</dbReference>
<dbReference type="OrthoDB" id="6118920at2759"/>
<gene>
    <name evidence="2" type="ORF">CVT24_006925</name>
</gene>
<protein>
    <recommendedName>
        <fullName evidence="1">NadR/Ttd14 AAA domain-containing protein</fullName>
    </recommendedName>
</protein>
<accession>A0A409VK62</accession>
<organism evidence="2 3">
    <name type="scientific">Panaeolus cyanescens</name>
    <dbReference type="NCBI Taxonomy" id="181874"/>
    <lineage>
        <taxon>Eukaryota</taxon>
        <taxon>Fungi</taxon>
        <taxon>Dikarya</taxon>
        <taxon>Basidiomycota</taxon>
        <taxon>Agaricomycotina</taxon>
        <taxon>Agaricomycetes</taxon>
        <taxon>Agaricomycetidae</taxon>
        <taxon>Agaricales</taxon>
        <taxon>Agaricineae</taxon>
        <taxon>Galeropsidaceae</taxon>
        <taxon>Panaeolus</taxon>
    </lineage>
</organism>
<dbReference type="Pfam" id="PF13521">
    <property type="entry name" value="AAA_28"/>
    <property type="match status" value="1"/>
</dbReference>
<dbReference type="EMBL" id="NHTK01006038">
    <property type="protein sequence ID" value="PPQ66633.1"/>
    <property type="molecule type" value="Genomic_DNA"/>
</dbReference>
<sequence length="204" mass="23393">MSESETQSLSIFIIGPSSTGKTTLCEALAEKLKIPRDAYVTEVARTVMREKGYSRDTIGLLEMQKAIMEGYYDRQRKLELTGNRFPIHLYDRSAIDPVIYAILTAANDTEANDRKRVLTKTVEFRNTIDKCKQSILILLKPVDGWLVDDGVRSIERQRECLDTFQGLLEEWEIPYVEMGEEIPLLTARVQKIEEIMSKVSSFQH</sequence>
<feature type="domain" description="NadR/Ttd14 AAA" evidence="1">
    <location>
        <begin position="11"/>
        <end position="178"/>
    </location>
</feature>
<dbReference type="InParanoid" id="A0A409VK62"/>
<reference evidence="2 3" key="1">
    <citation type="journal article" date="2018" name="Evol. Lett.">
        <title>Horizontal gene cluster transfer increased hallucinogenic mushroom diversity.</title>
        <authorList>
            <person name="Reynolds H.T."/>
            <person name="Vijayakumar V."/>
            <person name="Gluck-Thaler E."/>
            <person name="Korotkin H.B."/>
            <person name="Matheny P.B."/>
            <person name="Slot J.C."/>
        </authorList>
    </citation>
    <scope>NUCLEOTIDE SEQUENCE [LARGE SCALE GENOMIC DNA]</scope>
    <source>
        <strain evidence="2 3">2629</strain>
    </source>
</reference>
<evidence type="ECO:0000313" key="2">
    <source>
        <dbReference type="EMBL" id="PPQ66633.1"/>
    </source>
</evidence>
<comment type="caution">
    <text evidence="2">The sequence shown here is derived from an EMBL/GenBank/DDBJ whole genome shotgun (WGS) entry which is preliminary data.</text>
</comment>
<dbReference type="Gene3D" id="3.40.50.300">
    <property type="entry name" value="P-loop containing nucleotide triphosphate hydrolases"/>
    <property type="match status" value="1"/>
</dbReference>
<dbReference type="AlphaFoldDB" id="A0A409VK62"/>
<dbReference type="InterPro" id="IPR038727">
    <property type="entry name" value="NadR/Ttd14_AAA_dom"/>
</dbReference>